<organism evidence="1">
    <name type="scientific">Cucumis melo</name>
    <name type="common">Muskmelon</name>
    <dbReference type="NCBI Taxonomy" id="3656"/>
    <lineage>
        <taxon>Eukaryota</taxon>
        <taxon>Viridiplantae</taxon>
        <taxon>Streptophyta</taxon>
        <taxon>Embryophyta</taxon>
        <taxon>Tracheophyta</taxon>
        <taxon>Spermatophyta</taxon>
        <taxon>Magnoliopsida</taxon>
        <taxon>eudicotyledons</taxon>
        <taxon>Gunneridae</taxon>
        <taxon>Pentapetalae</taxon>
        <taxon>rosids</taxon>
        <taxon>fabids</taxon>
        <taxon>Cucurbitales</taxon>
        <taxon>Cucurbitaceae</taxon>
        <taxon>Benincaseae</taxon>
        <taxon>Cucumis</taxon>
    </lineage>
</organism>
<dbReference type="AlphaFoldDB" id="A0A9I9EG16"/>
<protein>
    <submittedName>
        <fullName evidence="1">Uncharacterized protein</fullName>
    </submittedName>
</protein>
<name>A0A9I9EG16_CUCME</name>
<dbReference type="EnsemblPlants" id="MELO3C033273.2.1">
    <property type="protein sequence ID" value="MELO3C033273.2.1"/>
    <property type="gene ID" value="MELO3C033273.2"/>
</dbReference>
<reference evidence="1" key="1">
    <citation type="submission" date="2023-03" db="UniProtKB">
        <authorList>
            <consortium name="EnsemblPlants"/>
        </authorList>
    </citation>
    <scope>IDENTIFICATION</scope>
</reference>
<accession>A0A9I9EG16</accession>
<sequence length="56" mass="6312">MKVGEQQRMIRDMPYGDLPYGDSVLLSCICISVLRPAEIEINNYSHGTYLLPGPRT</sequence>
<proteinExistence type="predicted"/>
<dbReference type="Gramene" id="MELO3C033273.2.1">
    <property type="protein sequence ID" value="MELO3C033273.2.1"/>
    <property type="gene ID" value="MELO3C033273.2"/>
</dbReference>
<evidence type="ECO:0000313" key="1">
    <source>
        <dbReference type="EnsemblPlants" id="MELO3C033273.2.1"/>
    </source>
</evidence>